<evidence type="ECO:0000256" key="5">
    <source>
        <dbReference type="ARBA" id="ARBA00022970"/>
    </source>
</evidence>
<dbReference type="CDD" id="cd03224">
    <property type="entry name" value="ABC_TM1139_LivF_branched"/>
    <property type="match status" value="1"/>
</dbReference>
<evidence type="ECO:0000256" key="1">
    <source>
        <dbReference type="ARBA" id="ARBA00005417"/>
    </source>
</evidence>
<name>A0ABS5F054_9PROT</name>
<comment type="similarity">
    <text evidence="1">Belongs to the ABC transporter superfamily.</text>
</comment>
<sequence>MIREQMRTHHASATERAVPLLSVNNIEVVYSDVILVLRGLSLDVPQGEIVALLGANGAGKSTTLKAISGLLRTEDGAVTRGEIRFGGERIDGTLPHLIVRRGIFQVMEGRRIVSDMTCLENLRLGAFTRSDGEVKRDIEMVYDYFPRLKERTGLAGYLSGGEQQMLAIGRALMARPKLILMDEPSMGLSPLLVKEVFSIIRRLNRDLGITILLVEQNARMALSVASYGYVMEQGKVVLDGTAAALMDNEDVKEFYLGGHGAERKSFRNLKSYKRRKRWL</sequence>
<evidence type="ECO:0000256" key="2">
    <source>
        <dbReference type="ARBA" id="ARBA00022448"/>
    </source>
</evidence>
<proteinExistence type="inferred from homology"/>
<evidence type="ECO:0000256" key="3">
    <source>
        <dbReference type="ARBA" id="ARBA00022741"/>
    </source>
</evidence>
<dbReference type="PROSITE" id="PS50893">
    <property type="entry name" value="ABC_TRANSPORTER_2"/>
    <property type="match status" value="1"/>
</dbReference>
<evidence type="ECO:0000313" key="7">
    <source>
        <dbReference type="EMBL" id="MBR0665914.1"/>
    </source>
</evidence>
<dbReference type="Gene3D" id="3.40.50.300">
    <property type="entry name" value="P-loop containing nucleotide triphosphate hydrolases"/>
    <property type="match status" value="1"/>
</dbReference>
<dbReference type="SUPFAM" id="SSF52540">
    <property type="entry name" value="P-loop containing nucleoside triphosphate hydrolases"/>
    <property type="match status" value="1"/>
</dbReference>
<feature type="domain" description="ABC transporter" evidence="6">
    <location>
        <begin position="21"/>
        <end position="258"/>
    </location>
</feature>
<dbReference type="SMART" id="SM00382">
    <property type="entry name" value="AAA"/>
    <property type="match status" value="1"/>
</dbReference>
<protein>
    <submittedName>
        <fullName evidence="7">ABC transporter ATP-binding protein</fullName>
    </submittedName>
</protein>
<accession>A0ABS5F054</accession>
<keyword evidence="4 7" id="KW-0067">ATP-binding</keyword>
<gene>
    <name evidence="7" type="ORF">GXW71_16265</name>
</gene>
<dbReference type="Proteomes" id="UP001196870">
    <property type="component" value="Unassembled WGS sequence"/>
</dbReference>
<dbReference type="InterPro" id="IPR017871">
    <property type="entry name" value="ABC_transporter-like_CS"/>
</dbReference>
<dbReference type="GO" id="GO:0005524">
    <property type="term" value="F:ATP binding"/>
    <property type="evidence" value="ECO:0007669"/>
    <property type="project" value="UniProtKB-KW"/>
</dbReference>
<dbReference type="InterPro" id="IPR027417">
    <property type="entry name" value="P-loop_NTPase"/>
</dbReference>
<dbReference type="InterPro" id="IPR052156">
    <property type="entry name" value="BCAA_Transport_ATP-bd_LivF"/>
</dbReference>
<keyword evidence="8" id="KW-1185">Reference proteome</keyword>
<dbReference type="InterPro" id="IPR003593">
    <property type="entry name" value="AAA+_ATPase"/>
</dbReference>
<comment type="caution">
    <text evidence="7">The sequence shown here is derived from an EMBL/GenBank/DDBJ whole genome shotgun (WGS) entry which is preliminary data.</text>
</comment>
<evidence type="ECO:0000259" key="6">
    <source>
        <dbReference type="PROSITE" id="PS50893"/>
    </source>
</evidence>
<organism evidence="7 8">
    <name type="scientific">Plastoroseomonas hellenica</name>
    <dbReference type="NCBI Taxonomy" id="2687306"/>
    <lineage>
        <taxon>Bacteria</taxon>
        <taxon>Pseudomonadati</taxon>
        <taxon>Pseudomonadota</taxon>
        <taxon>Alphaproteobacteria</taxon>
        <taxon>Acetobacterales</taxon>
        <taxon>Acetobacteraceae</taxon>
        <taxon>Plastoroseomonas</taxon>
    </lineage>
</organism>
<dbReference type="Pfam" id="PF00005">
    <property type="entry name" value="ABC_tran"/>
    <property type="match status" value="1"/>
</dbReference>
<keyword evidence="2" id="KW-0813">Transport</keyword>
<reference evidence="8" key="1">
    <citation type="journal article" date="2021" name="Syst. Appl. Microbiol.">
        <title>Roseomonas hellenica sp. nov., isolated from roots of wild-growing Alkanna tinctoria.</title>
        <authorList>
            <person name="Rat A."/>
            <person name="Naranjo H.D."/>
            <person name="Lebbe L."/>
            <person name="Cnockaert M."/>
            <person name="Krigas N."/>
            <person name="Grigoriadou K."/>
            <person name="Maloupa E."/>
            <person name="Willems A."/>
        </authorList>
    </citation>
    <scope>NUCLEOTIDE SEQUENCE [LARGE SCALE GENOMIC DNA]</scope>
    <source>
        <strain evidence="8">LMG 31523</strain>
    </source>
</reference>
<keyword evidence="3" id="KW-0547">Nucleotide-binding</keyword>
<dbReference type="EMBL" id="JAAGBB010000018">
    <property type="protein sequence ID" value="MBR0665914.1"/>
    <property type="molecule type" value="Genomic_DNA"/>
</dbReference>
<evidence type="ECO:0000313" key="8">
    <source>
        <dbReference type="Proteomes" id="UP001196870"/>
    </source>
</evidence>
<dbReference type="PROSITE" id="PS00211">
    <property type="entry name" value="ABC_TRANSPORTER_1"/>
    <property type="match status" value="1"/>
</dbReference>
<dbReference type="PANTHER" id="PTHR43820">
    <property type="entry name" value="HIGH-AFFINITY BRANCHED-CHAIN AMINO ACID TRANSPORT ATP-BINDING PROTEIN LIVF"/>
    <property type="match status" value="1"/>
</dbReference>
<dbReference type="InterPro" id="IPR003439">
    <property type="entry name" value="ABC_transporter-like_ATP-bd"/>
</dbReference>
<dbReference type="PANTHER" id="PTHR43820:SF8">
    <property type="entry name" value="ABC TRANSPORTER SUBSTRATE-BINDING PROTEIN"/>
    <property type="match status" value="1"/>
</dbReference>
<evidence type="ECO:0000256" key="4">
    <source>
        <dbReference type="ARBA" id="ARBA00022840"/>
    </source>
</evidence>
<keyword evidence="5" id="KW-0029">Amino-acid transport</keyword>